<dbReference type="Pfam" id="PF02646">
    <property type="entry name" value="RmuC"/>
    <property type="match status" value="1"/>
</dbReference>
<keyword evidence="9" id="KW-1185">Reference proteome</keyword>
<evidence type="ECO:0000313" key="8">
    <source>
        <dbReference type="EMBL" id="SOC17703.1"/>
    </source>
</evidence>
<keyword evidence="7" id="KW-0812">Transmembrane</keyword>
<evidence type="ECO:0000256" key="3">
    <source>
        <dbReference type="ARBA" id="ARBA00021840"/>
    </source>
</evidence>
<reference evidence="8 9" key="1">
    <citation type="submission" date="2017-08" db="EMBL/GenBank/DDBJ databases">
        <authorList>
            <person name="de Groot N.N."/>
        </authorList>
    </citation>
    <scope>NUCLEOTIDE SEQUENCE [LARGE SCALE GENOMIC DNA]</scope>
    <source>
        <strain evidence="8 9">USBA 352</strain>
    </source>
</reference>
<evidence type="ECO:0000256" key="1">
    <source>
        <dbReference type="ARBA" id="ARBA00003416"/>
    </source>
</evidence>
<name>A0A285T8B4_9HYPH</name>
<feature type="transmembrane region" description="Helical" evidence="7">
    <location>
        <begin position="18"/>
        <end position="37"/>
    </location>
</feature>
<keyword evidence="7" id="KW-0472">Membrane</keyword>
<evidence type="ECO:0000256" key="7">
    <source>
        <dbReference type="SAM" id="Phobius"/>
    </source>
</evidence>
<evidence type="ECO:0000256" key="4">
    <source>
        <dbReference type="ARBA" id="ARBA00023054"/>
    </source>
</evidence>
<comment type="similarity">
    <text evidence="2">Belongs to the RmuC family.</text>
</comment>
<comment type="function">
    <text evidence="1">Involved in DNA recombination.</text>
</comment>
<feature type="region of interest" description="Disordered" evidence="6">
    <location>
        <begin position="365"/>
        <end position="422"/>
    </location>
</feature>
<keyword evidence="4" id="KW-0175">Coiled coil</keyword>
<keyword evidence="7" id="KW-1133">Transmembrane helix</keyword>
<dbReference type="InterPro" id="IPR003798">
    <property type="entry name" value="DNA_recombination_RmuC"/>
</dbReference>
<dbReference type="GO" id="GO:0006310">
    <property type="term" value="P:DNA recombination"/>
    <property type="evidence" value="ECO:0007669"/>
    <property type="project" value="UniProtKB-KW"/>
</dbReference>
<evidence type="ECO:0000256" key="6">
    <source>
        <dbReference type="SAM" id="MobiDB-lite"/>
    </source>
</evidence>
<feature type="compositionally biased region" description="Low complexity" evidence="6">
    <location>
        <begin position="387"/>
        <end position="398"/>
    </location>
</feature>
<dbReference type="AlphaFoldDB" id="A0A285T8B4"/>
<sequence>METILFTLLGRPVSLGEALIGAAVLLLGAAVLTLVSVSRQAGRARDAEWRAAEHARELEARVSDLLKVQSEMTGRMQTMAEVFGSRQGDLMRAVNERLDGMSHKLGQSMAETTRRTHDGLRHLHERLAVIDRAQATIRDLSGQVGALQSILDNKQARGAFGQGRMEAIVQDALAPGAYSFQATLSTRVRPDCLIHLPNGAPPLVIDAKFPLEAYNELKQAEGPEPLKQARARFRRDIGKHLADIAERYLIPGETQDTAFMFVPSESIFAEIHEQFADLVQKAHRVRVVIVSPSLLLLSIQVVQSVLRDARLREEAHRIQAEVGHLVADVDRLDERVRKLQQHFGQAGRDIEQILISTDKIGKRGRSIGDLDLAPPRSEQAPDAAIDRPGPAGGTPAAGPRERRDEASRPLPLPGLHDPFAAD</sequence>
<dbReference type="STRING" id="538381.GCA_001696535_02337"/>
<organism evidence="8 9">
    <name type="scientific">Stappia indica</name>
    <dbReference type="NCBI Taxonomy" id="538381"/>
    <lineage>
        <taxon>Bacteria</taxon>
        <taxon>Pseudomonadati</taxon>
        <taxon>Pseudomonadota</taxon>
        <taxon>Alphaproteobacteria</taxon>
        <taxon>Hyphomicrobiales</taxon>
        <taxon>Stappiaceae</taxon>
        <taxon>Stappia</taxon>
    </lineage>
</organism>
<dbReference type="Proteomes" id="UP000219331">
    <property type="component" value="Unassembled WGS sequence"/>
</dbReference>
<dbReference type="PANTHER" id="PTHR30563">
    <property type="entry name" value="DNA RECOMBINATION PROTEIN RMUC"/>
    <property type="match status" value="1"/>
</dbReference>
<dbReference type="RefSeq" id="WP_097175643.1">
    <property type="nucleotide sequence ID" value="NZ_OBML01000009.1"/>
</dbReference>
<accession>A0A285T8B4</accession>
<proteinExistence type="inferred from homology"/>
<evidence type="ECO:0000256" key="2">
    <source>
        <dbReference type="ARBA" id="ARBA00009840"/>
    </source>
</evidence>
<evidence type="ECO:0000313" key="9">
    <source>
        <dbReference type="Proteomes" id="UP000219331"/>
    </source>
</evidence>
<keyword evidence="5" id="KW-0233">DNA recombination</keyword>
<evidence type="ECO:0000256" key="5">
    <source>
        <dbReference type="ARBA" id="ARBA00023172"/>
    </source>
</evidence>
<dbReference type="OrthoDB" id="370725at2"/>
<protein>
    <recommendedName>
        <fullName evidence="3">DNA recombination protein RmuC homolog</fullName>
    </recommendedName>
</protein>
<dbReference type="PANTHER" id="PTHR30563:SF0">
    <property type="entry name" value="DNA RECOMBINATION PROTEIN RMUC"/>
    <property type="match status" value="1"/>
</dbReference>
<gene>
    <name evidence="8" type="ORF">SAMN05421512_10957</name>
</gene>
<dbReference type="EMBL" id="OBML01000009">
    <property type="protein sequence ID" value="SOC17703.1"/>
    <property type="molecule type" value="Genomic_DNA"/>
</dbReference>